<dbReference type="OrthoDB" id="5818349at2759"/>
<reference evidence="5 6" key="1">
    <citation type="submission" date="2013-11" db="EMBL/GenBank/DDBJ databases">
        <title>Draft genome of the bovine lungworm Dictyocaulus viviparus.</title>
        <authorList>
            <person name="Mitreva M."/>
        </authorList>
    </citation>
    <scope>NUCLEOTIDE SEQUENCE [LARGE SCALE GENOMIC DNA]</scope>
    <source>
        <strain evidence="5 6">HannoverDv2000</strain>
    </source>
</reference>
<evidence type="ECO:0000256" key="1">
    <source>
        <dbReference type="ARBA" id="ARBA00004613"/>
    </source>
</evidence>
<dbReference type="PANTHER" id="PTHR21700:SF3">
    <property type="entry name" value="TRANSTHYRETIN-LIKE PROTEIN 5"/>
    <property type="match status" value="1"/>
</dbReference>
<dbReference type="Proteomes" id="UP000053766">
    <property type="component" value="Unassembled WGS sequence"/>
</dbReference>
<keyword evidence="3" id="KW-0964">Secreted</keyword>
<organism evidence="5 6">
    <name type="scientific">Dictyocaulus viviparus</name>
    <name type="common">Bovine lungworm</name>
    <dbReference type="NCBI Taxonomy" id="29172"/>
    <lineage>
        <taxon>Eukaryota</taxon>
        <taxon>Metazoa</taxon>
        <taxon>Ecdysozoa</taxon>
        <taxon>Nematoda</taxon>
        <taxon>Chromadorea</taxon>
        <taxon>Rhabditida</taxon>
        <taxon>Rhabditina</taxon>
        <taxon>Rhabditomorpha</taxon>
        <taxon>Strongyloidea</taxon>
        <taxon>Metastrongylidae</taxon>
        <taxon>Dictyocaulus</taxon>
    </lineage>
</organism>
<comment type="similarity">
    <text evidence="2">Belongs to the nematode transthyretin-like family.</text>
</comment>
<dbReference type="InterPro" id="IPR001534">
    <property type="entry name" value="Transthyretin-like"/>
</dbReference>
<dbReference type="GO" id="GO:0009986">
    <property type="term" value="C:cell surface"/>
    <property type="evidence" value="ECO:0007669"/>
    <property type="project" value="InterPro"/>
</dbReference>
<dbReference type="Pfam" id="PF01060">
    <property type="entry name" value="TTR-52"/>
    <property type="match status" value="1"/>
</dbReference>
<dbReference type="GO" id="GO:0005576">
    <property type="term" value="C:extracellular region"/>
    <property type="evidence" value="ECO:0007669"/>
    <property type="project" value="UniProtKB-SubCell"/>
</dbReference>
<protein>
    <submittedName>
        <fullName evidence="5">Transthyretin-like family protein</fullName>
    </submittedName>
</protein>
<reference evidence="6" key="2">
    <citation type="journal article" date="2016" name="Sci. Rep.">
        <title>Dictyocaulus viviparus genome, variome and transcriptome elucidate lungworm biology and support future intervention.</title>
        <authorList>
            <person name="McNulty S.N."/>
            <person name="Strube C."/>
            <person name="Rosa B.A."/>
            <person name="Martin J.C."/>
            <person name="Tyagi R."/>
            <person name="Choi Y.J."/>
            <person name="Wang Q."/>
            <person name="Hallsworth Pepin K."/>
            <person name="Zhang X."/>
            <person name="Ozersky P."/>
            <person name="Wilson R.K."/>
            <person name="Sternberg P.W."/>
            <person name="Gasser R.B."/>
            <person name="Mitreva M."/>
        </authorList>
    </citation>
    <scope>NUCLEOTIDE SEQUENCE [LARGE SCALE GENOMIC DNA]</scope>
    <source>
        <strain evidence="6">HannoverDv2000</strain>
    </source>
</reference>
<evidence type="ECO:0000256" key="3">
    <source>
        <dbReference type="ARBA" id="ARBA00022525"/>
    </source>
</evidence>
<dbReference type="Gene3D" id="2.60.40.3330">
    <property type="match status" value="1"/>
</dbReference>
<evidence type="ECO:0000313" key="5">
    <source>
        <dbReference type="EMBL" id="KJH47818.1"/>
    </source>
</evidence>
<accession>A0A0D8XT82</accession>
<gene>
    <name evidence="5" type="ORF">DICVIV_06110</name>
</gene>
<keyword evidence="4" id="KW-0732">Signal</keyword>
<name>A0A0D8XT82_DICVI</name>
<comment type="subcellular location">
    <subcellularLocation>
        <location evidence="1">Secreted</location>
    </subcellularLocation>
</comment>
<evidence type="ECO:0000256" key="4">
    <source>
        <dbReference type="ARBA" id="ARBA00022729"/>
    </source>
</evidence>
<dbReference type="AlphaFoldDB" id="A0A0D8XT82"/>
<proteinExistence type="inferred from homology"/>
<dbReference type="InterPro" id="IPR038479">
    <property type="entry name" value="Transthyretin-like_sf"/>
</dbReference>
<evidence type="ECO:0000256" key="2">
    <source>
        <dbReference type="ARBA" id="ARBA00010112"/>
    </source>
</evidence>
<dbReference type="PANTHER" id="PTHR21700">
    <property type="entry name" value="TRANSTHYRETIN-LIKE FAMILY PROTEIN-RELATED"/>
    <property type="match status" value="1"/>
</dbReference>
<evidence type="ECO:0000313" key="6">
    <source>
        <dbReference type="Proteomes" id="UP000053766"/>
    </source>
</evidence>
<keyword evidence="6" id="KW-1185">Reference proteome</keyword>
<sequence length="153" mass="17304">MFFSCSYKYIMKFHSIPLLLIGLFAVPDVFGFFGREQTVGIAGHLTCNHAPASNVTLKLYDEDIIKDSLLSQEELNDGGSFQMLGHKREFSGIEPYLEITHHCGVKRGCQKKETIGIPERFVEKGHKIKSFYDIGTIDLNRSTKSFTIDCPHD</sequence>
<dbReference type="EMBL" id="KN716292">
    <property type="protein sequence ID" value="KJH47818.1"/>
    <property type="molecule type" value="Genomic_DNA"/>
</dbReference>